<keyword evidence="1" id="KW-0732">Signal</keyword>
<evidence type="ECO:0000313" key="2">
    <source>
        <dbReference type="EMBL" id="KAB0479112.1"/>
    </source>
</evidence>
<name>A0A7V7TG07_9VIBR</name>
<dbReference type="AlphaFoldDB" id="A0A7V7TG07"/>
<dbReference type="Proteomes" id="UP000423756">
    <property type="component" value="Unassembled WGS sequence"/>
</dbReference>
<feature type="chain" id="PRO_5030751430" evidence="1">
    <location>
        <begin position="19"/>
        <end position="103"/>
    </location>
</feature>
<sequence>MRFKTFLSLALFSVGVNAAGTYDSEISNIQCAMDSEYCEIVLPNVLNITSDCAGNQVLVSTSEQQTISVLASAMFTKTKVKFHISEACEQGSPVVQSYQMIKE</sequence>
<dbReference type="EMBL" id="VZPX01000029">
    <property type="protein sequence ID" value="KAB0479112.1"/>
    <property type="molecule type" value="Genomic_DNA"/>
</dbReference>
<accession>A0A7V7TG07</accession>
<evidence type="ECO:0000256" key="1">
    <source>
        <dbReference type="SAM" id="SignalP"/>
    </source>
</evidence>
<reference evidence="2 3" key="1">
    <citation type="submission" date="2019-09" db="EMBL/GenBank/DDBJ databases">
        <title>Draft genome sequences of 48 bacterial type strains from the CCUG.</title>
        <authorList>
            <person name="Tunovic T."/>
            <person name="Pineiro-Iglesias B."/>
            <person name="Unosson C."/>
            <person name="Inganas E."/>
            <person name="Ohlen M."/>
            <person name="Cardew S."/>
            <person name="Jensie-Markopoulos S."/>
            <person name="Salva-Serra F."/>
            <person name="Jaen-Luchoro D."/>
            <person name="Karlsson R."/>
            <person name="Svensson-Stadler L."/>
            <person name="Chun J."/>
            <person name="Moore E."/>
        </authorList>
    </citation>
    <scope>NUCLEOTIDE SEQUENCE [LARGE SCALE GENOMIC DNA]</scope>
    <source>
        <strain evidence="2 3">CCUG 48643</strain>
    </source>
</reference>
<evidence type="ECO:0000313" key="3">
    <source>
        <dbReference type="Proteomes" id="UP000423756"/>
    </source>
</evidence>
<organism evidence="2 3">
    <name type="scientific">Vibrio chagasii</name>
    <dbReference type="NCBI Taxonomy" id="170679"/>
    <lineage>
        <taxon>Bacteria</taxon>
        <taxon>Pseudomonadati</taxon>
        <taxon>Pseudomonadota</taxon>
        <taxon>Gammaproteobacteria</taxon>
        <taxon>Vibrionales</taxon>
        <taxon>Vibrionaceae</taxon>
        <taxon>Vibrio</taxon>
    </lineage>
</organism>
<dbReference type="RefSeq" id="WP_137408034.1">
    <property type="nucleotide sequence ID" value="NZ_AP025465.1"/>
</dbReference>
<gene>
    <name evidence="2" type="ORF">F7Q91_14290</name>
</gene>
<protein>
    <submittedName>
        <fullName evidence="2">Uncharacterized protein</fullName>
    </submittedName>
</protein>
<comment type="caution">
    <text evidence="2">The sequence shown here is derived from an EMBL/GenBank/DDBJ whole genome shotgun (WGS) entry which is preliminary data.</text>
</comment>
<feature type="signal peptide" evidence="1">
    <location>
        <begin position="1"/>
        <end position="18"/>
    </location>
</feature>
<proteinExistence type="predicted"/>
<dbReference type="GeneID" id="77341669"/>